<organism evidence="2 3">
    <name type="scientific">Thalassospira profundimaris</name>
    <dbReference type="NCBI Taxonomy" id="502049"/>
    <lineage>
        <taxon>Bacteria</taxon>
        <taxon>Pseudomonadati</taxon>
        <taxon>Pseudomonadota</taxon>
        <taxon>Alphaproteobacteria</taxon>
        <taxon>Rhodospirillales</taxon>
        <taxon>Thalassospiraceae</taxon>
        <taxon>Thalassospira</taxon>
    </lineage>
</organism>
<feature type="region of interest" description="Disordered" evidence="1">
    <location>
        <begin position="145"/>
        <end position="167"/>
    </location>
</feature>
<name>A0A367WNR3_9PROT</name>
<feature type="compositionally biased region" description="Basic and acidic residues" evidence="1">
    <location>
        <begin position="298"/>
        <end position="309"/>
    </location>
</feature>
<proteinExistence type="predicted"/>
<feature type="compositionally biased region" description="Basic and acidic residues" evidence="1">
    <location>
        <begin position="272"/>
        <end position="288"/>
    </location>
</feature>
<dbReference type="Proteomes" id="UP000252517">
    <property type="component" value="Unassembled WGS sequence"/>
</dbReference>
<dbReference type="AlphaFoldDB" id="A0A367WNR3"/>
<feature type="compositionally biased region" description="Basic residues" evidence="1">
    <location>
        <begin position="23"/>
        <end position="32"/>
    </location>
</feature>
<dbReference type="EMBL" id="JPWH01000028">
    <property type="protein sequence ID" value="RCK43084.1"/>
    <property type="molecule type" value="Genomic_DNA"/>
</dbReference>
<evidence type="ECO:0000256" key="1">
    <source>
        <dbReference type="SAM" id="MobiDB-lite"/>
    </source>
</evidence>
<accession>A0A367WNR3</accession>
<feature type="compositionally biased region" description="Basic and acidic residues" evidence="1">
    <location>
        <begin position="45"/>
        <end position="60"/>
    </location>
</feature>
<gene>
    <name evidence="2" type="ORF">TH25_22325</name>
</gene>
<evidence type="ECO:0000313" key="3">
    <source>
        <dbReference type="Proteomes" id="UP000252517"/>
    </source>
</evidence>
<reference evidence="2 3" key="1">
    <citation type="submission" date="2014-07" db="EMBL/GenBank/DDBJ databases">
        <title>Draft genome sequence of Thalassospira profundimaris S25-3-2.</title>
        <authorList>
            <person name="Lai Q."/>
            <person name="Shao Z."/>
        </authorList>
    </citation>
    <scope>NUCLEOTIDE SEQUENCE [LARGE SCALE GENOMIC DNA]</scope>
    <source>
        <strain evidence="2 3">S25-3-2</strain>
    </source>
</reference>
<sequence length="341" mass="34968">MTDQGNSKGTGPRSRKTATSASKGKKQRKKQAQKQAASDQTNADQRAKTESPENAADEKMAGAQGGDGKNAQDGPVDPDALAERFLDLWRAQAAATAGGSDAASAIGRLYAGLGADTSRLAEGFEAWGRLIGQLATGQAPVQNPFAPDAGAADAEHKGPASPGATTPFGANFTKMAMPPAFDPTAMMHKFAAPFLKPAPHPRPGPGKADAPAESPPATPGEEKGEQAMASDLAKTGGLGDTKTDTNLNLDTDAARNRATYDHNGAQASTGDKNGRERQKPDQNTDPSRRATAPGDAPGGRDDELAELARRIAALSETIDALEAGIDDGSGEPAPGDDPAQQ</sequence>
<comment type="caution">
    <text evidence="2">The sequence shown here is derived from an EMBL/GenBank/DDBJ whole genome shotgun (WGS) entry which is preliminary data.</text>
</comment>
<dbReference type="RefSeq" id="WP_258549264.1">
    <property type="nucleotide sequence ID" value="NZ_JPWH01000028.1"/>
</dbReference>
<protein>
    <submittedName>
        <fullName evidence="2">Uncharacterized protein</fullName>
    </submittedName>
</protein>
<evidence type="ECO:0000313" key="2">
    <source>
        <dbReference type="EMBL" id="RCK43084.1"/>
    </source>
</evidence>
<feature type="region of interest" description="Disordered" evidence="1">
    <location>
        <begin position="194"/>
        <end position="341"/>
    </location>
</feature>
<feature type="region of interest" description="Disordered" evidence="1">
    <location>
        <begin position="1"/>
        <end position="79"/>
    </location>
</feature>